<dbReference type="EMBL" id="CAADEX010000020">
    <property type="protein sequence ID" value="VFJ48423.1"/>
    <property type="molecule type" value="Genomic_DNA"/>
</dbReference>
<accession>A0A450S8Z2</accession>
<evidence type="ECO:0008006" key="3">
    <source>
        <dbReference type="Google" id="ProtNLM"/>
    </source>
</evidence>
<evidence type="ECO:0000313" key="1">
    <source>
        <dbReference type="EMBL" id="VFJ48423.1"/>
    </source>
</evidence>
<dbReference type="Gene3D" id="3.30.160.250">
    <property type="match status" value="1"/>
</dbReference>
<gene>
    <name evidence="1" type="ORF">BECKDK2373B_GA0170837_102046</name>
    <name evidence="2" type="ORF">BECKDK2373C_GA0170839_103142</name>
</gene>
<protein>
    <recommendedName>
        <fullName evidence="3">HicB_like antitoxin of toxin-antitoxin system</fullName>
    </recommendedName>
</protein>
<evidence type="ECO:0000313" key="2">
    <source>
        <dbReference type="EMBL" id="VFJ51258.1"/>
    </source>
</evidence>
<dbReference type="AlphaFoldDB" id="A0A450S8Z2"/>
<dbReference type="SUPFAM" id="SSF143100">
    <property type="entry name" value="TTHA1013/TTHA0281-like"/>
    <property type="match status" value="1"/>
</dbReference>
<proteinExistence type="predicted"/>
<reference evidence="1" key="1">
    <citation type="submission" date="2019-02" db="EMBL/GenBank/DDBJ databases">
        <authorList>
            <person name="Gruber-Vodicka R. H."/>
            <person name="Seah K. B. B."/>
        </authorList>
    </citation>
    <scope>NUCLEOTIDE SEQUENCE</scope>
    <source>
        <strain evidence="2">BECK_DK161</strain>
        <strain evidence="1">BECK_DK47</strain>
    </source>
</reference>
<organism evidence="1">
    <name type="scientific">Candidatus Kentrum sp. DK</name>
    <dbReference type="NCBI Taxonomy" id="2126562"/>
    <lineage>
        <taxon>Bacteria</taxon>
        <taxon>Pseudomonadati</taxon>
        <taxon>Pseudomonadota</taxon>
        <taxon>Gammaproteobacteria</taxon>
        <taxon>Candidatus Kentrum</taxon>
    </lineage>
</organism>
<dbReference type="EMBL" id="CAADEY010000031">
    <property type="protein sequence ID" value="VFJ51258.1"/>
    <property type="molecule type" value="Genomic_DNA"/>
</dbReference>
<sequence length="68" mass="7471">MQFTVETERESDGRQIAEVTDIPGAMNYGKTRSEAIARAEALALRAIAERIETGEQPVEPIHILFATA</sequence>
<name>A0A450S8Z2_9GAMM</name>
<dbReference type="InterPro" id="IPR035069">
    <property type="entry name" value="TTHA1013/TTHA0281-like"/>
</dbReference>